<reference evidence="1 2" key="1">
    <citation type="submission" date="2018-05" db="EMBL/GenBank/DDBJ databases">
        <title>Genomic Encyclopedia of Type Strains, Phase IV (KMG-IV): sequencing the most valuable type-strain genomes for metagenomic binning, comparative biology and taxonomic classification.</title>
        <authorList>
            <person name="Goeker M."/>
        </authorList>
    </citation>
    <scope>NUCLEOTIDE SEQUENCE [LARGE SCALE GENOMIC DNA]</scope>
    <source>
        <strain evidence="1 2">DSM 103371</strain>
    </source>
</reference>
<keyword evidence="2" id="KW-1185">Reference proteome</keyword>
<dbReference type="RefSeq" id="WP_277601033.1">
    <property type="nucleotide sequence ID" value="NZ_CP034588.1"/>
</dbReference>
<proteinExistence type="predicted"/>
<comment type="caution">
    <text evidence="1">The sequence shown here is derived from an EMBL/GenBank/DDBJ whole genome shotgun (WGS) entry which is preliminary data.</text>
</comment>
<protein>
    <submittedName>
        <fullName evidence="1">Uncharacterized protein</fullName>
    </submittedName>
</protein>
<dbReference type="EMBL" id="QGGV01000001">
    <property type="protein sequence ID" value="PWK58583.1"/>
    <property type="molecule type" value="Genomic_DNA"/>
</dbReference>
<dbReference type="Proteomes" id="UP000245390">
    <property type="component" value="Unassembled WGS sequence"/>
</dbReference>
<name>A0A316GDD6_9RHOB</name>
<organism evidence="1 2">
    <name type="scientific">Silicimonas algicola</name>
    <dbReference type="NCBI Taxonomy" id="1826607"/>
    <lineage>
        <taxon>Bacteria</taxon>
        <taxon>Pseudomonadati</taxon>
        <taxon>Pseudomonadota</taxon>
        <taxon>Alphaproteobacteria</taxon>
        <taxon>Rhodobacterales</taxon>
        <taxon>Paracoccaceae</taxon>
    </lineage>
</organism>
<gene>
    <name evidence="1" type="ORF">C8D95_101397</name>
</gene>
<dbReference type="AlphaFoldDB" id="A0A316GDD6"/>
<evidence type="ECO:0000313" key="1">
    <source>
        <dbReference type="EMBL" id="PWK58583.1"/>
    </source>
</evidence>
<sequence>MLRLLKILFTLAVLVGTAVLGYAYLGDLSPQQTDVSQPVVLDGN</sequence>
<accession>A0A316GDD6</accession>
<evidence type="ECO:0000313" key="2">
    <source>
        <dbReference type="Proteomes" id="UP000245390"/>
    </source>
</evidence>